<dbReference type="KEGG" id="pmuc:ING2E5A_0496"/>
<dbReference type="RefSeq" id="WP_071136034.1">
    <property type="nucleotide sequence ID" value="NZ_LT608328.1"/>
</dbReference>
<dbReference type="InterPro" id="IPR006860">
    <property type="entry name" value="FecR"/>
</dbReference>
<name>A0A1G4G483_9BACT</name>
<keyword evidence="1" id="KW-0472">Membrane</keyword>
<dbReference type="PANTHER" id="PTHR30273:SF2">
    <property type="entry name" value="PROTEIN FECR"/>
    <property type="match status" value="1"/>
</dbReference>
<evidence type="ECO:0000256" key="1">
    <source>
        <dbReference type="SAM" id="Phobius"/>
    </source>
</evidence>
<dbReference type="Proteomes" id="UP000178485">
    <property type="component" value="Chromosome i"/>
</dbReference>
<evidence type="ECO:0000259" key="2">
    <source>
        <dbReference type="Pfam" id="PF04773"/>
    </source>
</evidence>
<dbReference type="AlphaFoldDB" id="A0A1G4G483"/>
<accession>A0A1G4G483</accession>
<gene>
    <name evidence="4" type="ORF">ING2E5A_0496</name>
</gene>
<dbReference type="Pfam" id="PF04773">
    <property type="entry name" value="FecR"/>
    <property type="match status" value="1"/>
</dbReference>
<reference evidence="4 5" key="1">
    <citation type="submission" date="2016-08" db="EMBL/GenBank/DDBJ databases">
        <authorList>
            <person name="Seilhamer J.J."/>
        </authorList>
    </citation>
    <scope>NUCLEOTIDE SEQUENCE [LARGE SCALE GENOMIC DNA]</scope>
    <source>
        <strain evidence="4">ING2-E5A</strain>
    </source>
</reference>
<feature type="domain" description="Protein FecR C-terminal" evidence="3">
    <location>
        <begin position="212"/>
        <end position="272"/>
    </location>
</feature>
<evidence type="ECO:0000259" key="3">
    <source>
        <dbReference type="Pfam" id="PF16344"/>
    </source>
</evidence>
<evidence type="ECO:0008006" key="6">
    <source>
        <dbReference type="Google" id="ProtNLM"/>
    </source>
</evidence>
<sequence length="273" mass="30335">MENQPQHNIDEGIRFVVRYYKPNSFDSRKGWRRIQKHIAPERNLRKMQVFYGAAAAVALLLVVSVFYFTSSTGTKWVAKADNVSYVLPDSSRIEMQQGAQLKYDKSFGKSERRVSMLGEISFAVARNESLPFVVSTPGAEIQVLGTEFTVQADNAETRLSVVSGKVQFTPESPVIPLLCSAGMTVHYTSGTEIVKVVSSGSSMEINGKDSSLVFNNTQLKEVALVLSHFYNVPIELPGDESTLTFTSSFTQKNIIEIVDIINLTLDTHIKIEK</sequence>
<evidence type="ECO:0000313" key="5">
    <source>
        <dbReference type="Proteomes" id="UP000178485"/>
    </source>
</evidence>
<keyword evidence="5" id="KW-1185">Reference proteome</keyword>
<organism evidence="4 5">
    <name type="scientific">Petrimonas mucosa</name>
    <dbReference type="NCBI Taxonomy" id="1642646"/>
    <lineage>
        <taxon>Bacteria</taxon>
        <taxon>Pseudomonadati</taxon>
        <taxon>Bacteroidota</taxon>
        <taxon>Bacteroidia</taxon>
        <taxon>Bacteroidales</taxon>
        <taxon>Dysgonomonadaceae</taxon>
        <taxon>Petrimonas</taxon>
    </lineage>
</organism>
<keyword evidence="1" id="KW-1133">Transmembrane helix</keyword>
<dbReference type="PIRSF" id="PIRSF018266">
    <property type="entry name" value="FecR"/>
    <property type="match status" value="1"/>
</dbReference>
<proteinExistence type="predicted"/>
<dbReference type="PANTHER" id="PTHR30273">
    <property type="entry name" value="PERIPLASMIC SIGNAL SENSOR AND SIGMA FACTOR ACTIVATOR FECR-RELATED"/>
    <property type="match status" value="1"/>
</dbReference>
<feature type="transmembrane region" description="Helical" evidence="1">
    <location>
        <begin position="49"/>
        <end position="69"/>
    </location>
</feature>
<protein>
    <recommendedName>
        <fullName evidence="6">FecR protein domain-containing protein</fullName>
    </recommendedName>
</protein>
<dbReference type="InterPro" id="IPR032508">
    <property type="entry name" value="FecR_C"/>
</dbReference>
<dbReference type="STRING" id="1642646.ING2E5A_0496"/>
<dbReference type="InterPro" id="IPR012373">
    <property type="entry name" value="Ferrdict_sens_TM"/>
</dbReference>
<dbReference type="EMBL" id="LT608328">
    <property type="protein sequence ID" value="SCM55650.1"/>
    <property type="molecule type" value="Genomic_DNA"/>
</dbReference>
<dbReference type="Pfam" id="PF16344">
    <property type="entry name" value="FecR_C"/>
    <property type="match status" value="1"/>
</dbReference>
<keyword evidence="1" id="KW-0812">Transmembrane</keyword>
<feature type="domain" description="FecR protein" evidence="2">
    <location>
        <begin position="78"/>
        <end position="167"/>
    </location>
</feature>
<dbReference type="Gene3D" id="2.60.120.1440">
    <property type="match status" value="1"/>
</dbReference>
<evidence type="ECO:0000313" key="4">
    <source>
        <dbReference type="EMBL" id="SCM55650.1"/>
    </source>
</evidence>
<dbReference type="GO" id="GO:0016989">
    <property type="term" value="F:sigma factor antagonist activity"/>
    <property type="evidence" value="ECO:0007669"/>
    <property type="project" value="TreeGrafter"/>
</dbReference>